<sequence length="42" mass="4683">MKKSDLIILSKLALASALLLDNRKKAKRFLPALAQRGKYGKI</sequence>
<reference evidence="1" key="1">
    <citation type="submission" date="2023-01" db="EMBL/GenBank/DDBJ databases">
        <title>Sequencing of the bacterial strains from artisanal fermented milk Matsoni.</title>
        <authorList>
            <person name="Rozman V."/>
            <person name="Accetto T."/>
            <person name="Bogovic Matijasic B."/>
        </authorList>
    </citation>
    <scope>NUCLEOTIDE SEQUENCE</scope>
    <source>
        <strain evidence="1">Lbl333</strain>
    </source>
</reference>
<evidence type="ECO:0000313" key="2">
    <source>
        <dbReference type="Proteomes" id="UP001210502"/>
    </source>
</evidence>
<gene>
    <name evidence="1" type="ORF">PF586_08630</name>
</gene>
<evidence type="ECO:0000313" key="1">
    <source>
        <dbReference type="EMBL" id="MDA3768497.1"/>
    </source>
</evidence>
<dbReference type="AlphaFoldDB" id="A0AAW5YZI0"/>
<comment type="caution">
    <text evidence="1">The sequence shown here is derived from an EMBL/GenBank/DDBJ whole genome shotgun (WGS) entry which is preliminary data.</text>
</comment>
<dbReference type="RefSeq" id="WP_271024855.1">
    <property type="nucleotide sequence ID" value="NZ_JAQIEY010000035.1"/>
</dbReference>
<organism evidence="1 2">
    <name type="scientific">Lactobacillus delbrueckii</name>
    <dbReference type="NCBI Taxonomy" id="1584"/>
    <lineage>
        <taxon>Bacteria</taxon>
        <taxon>Bacillati</taxon>
        <taxon>Bacillota</taxon>
        <taxon>Bacilli</taxon>
        <taxon>Lactobacillales</taxon>
        <taxon>Lactobacillaceae</taxon>
        <taxon>Lactobacillus</taxon>
    </lineage>
</organism>
<proteinExistence type="predicted"/>
<protein>
    <submittedName>
        <fullName evidence="1">Uncharacterized protein</fullName>
    </submittedName>
</protein>
<dbReference type="Proteomes" id="UP001210502">
    <property type="component" value="Unassembled WGS sequence"/>
</dbReference>
<name>A0AAW5YZI0_9LACO</name>
<accession>A0AAW5YZI0</accession>
<dbReference type="EMBL" id="JAQIEY010000035">
    <property type="protein sequence ID" value="MDA3768497.1"/>
    <property type="molecule type" value="Genomic_DNA"/>
</dbReference>